<dbReference type="Pfam" id="PF22019">
    <property type="entry name" value="GlgB_N"/>
    <property type="match status" value="1"/>
</dbReference>
<evidence type="ECO:0000313" key="13">
    <source>
        <dbReference type="Proteomes" id="UP001301442"/>
    </source>
</evidence>
<evidence type="ECO:0000256" key="5">
    <source>
        <dbReference type="ARBA" id="ARBA00022600"/>
    </source>
</evidence>
<dbReference type="InterPro" id="IPR037439">
    <property type="entry name" value="Branching_enzy"/>
</dbReference>
<reference evidence="12 13" key="1">
    <citation type="submission" date="2023-09" db="EMBL/GenBank/DDBJ databases">
        <authorList>
            <person name="Qi X."/>
        </authorList>
    </citation>
    <scope>NUCLEOTIDE SEQUENCE [LARGE SCALE GENOMIC DNA]</scope>
    <source>
        <strain evidence="12 13">S1-1</strain>
    </source>
</reference>
<dbReference type="InterPro" id="IPR017853">
    <property type="entry name" value="GH"/>
</dbReference>
<keyword evidence="6 10" id="KW-0328">Glycosyltransferase</keyword>
<dbReference type="InterPro" id="IPR014756">
    <property type="entry name" value="Ig_E-set"/>
</dbReference>
<dbReference type="InterPro" id="IPR006047">
    <property type="entry name" value="GH13_cat_dom"/>
</dbReference>
<comment type="similarity">
    <text evidence="4 10">Belongs to the glycosyl hydrolase 13 family. GlgB subfamily.</text>
</comment>
<feature type="domain" description="Glycosyl hydrolase family 13 catalytic" evidence="11">
    <location>
        <begin position="260"/>
        <end position="627"/>
    </location>
</feature>
<comment type="function">
    <text evidence="2 10">Catalyzes the formation of the alpha-1,6-glucosidic linkages in glycogen by scission of a 1,4-alpha-linked oligosaccharide from growing alpha-1,4-glucan chains and the subsequent attachment of the oligosaccharide to the alpha-1,6 position.</text>
</comment>
<dbReference type="NCBIfam" id="NF003811">
    <property type="entry name" value="PRK05402.1"/>
    <property type="match status" value="1"/>
</dbReference>
<dbReference type="Gene3D" id="2.60.40.1180">
    <property type="entry name" value="Golgi alpha-mannosidase II"/>
    <property type="match status" value="1"/>
</dbReference>
<evidence type="ECO:0000256" key="8">
    <source>
        <dbReference type="ARBA" id="ARBA00023056"/>
    </source>
</evidence>
<evidence type="ECO:0000256" key="9">
    <source>
        <dbReference type="ARBA" id="ARBA00023277"/>
    </source>
</evidence>
<dbReference type="InterPro" id="IPR044143">
    <property type="entry name" value="GlgB_N_E_set_prok"/>
</dbReference>
<keyword evidence="7 10" id="KW-0808">Transferase</keyword>
<dbReference type="PANTHER" id="PTHR43651">
    <property type="entry name" value="1,4-ALPHA-GLUCAN-BRANCHING ENZYME"/>
    <property type="match status" value="1"/>
</dbReference>
<dbReference type="Pfam" id="PF02806">
    <property type="entry name" value="Alpha-amylase_C"/>
    <property type="match status" value="1"/>
</dbReference>
<dbReference type="InterPro" id="IPR054169">
    <property type="entry name" value="GlgB_N"/>
</dbReference>
<feature type="active site" description="Proton donor" evidence="10">
    <location>
        <position position="470"/>
    </location>
</feature>
<evidence type="ECO:0000256" key="4">
    <source>
        <dbReference type="ARBA" id="ARBA00009000"/>
    </source>
</evidence>
<dbReference type="CDD" id="cd11322">
    <property type="entry name" value="AmyAc_Glg_BE"/>
    <property type="match status" value="1"/>
</dbReference>
<dbReference type="SMART" id="SM00642">
    <property type="entry name" value="Aamy"/>
    <property type="match status" value="1"/>
</dbReference>
<dbReference type="InterPro" id="IPR013783">
    <property type="entry name" value="Ig-like_fold"/>
</dbReference>
<evidence type="ECO:0000256" key="3">
    <source>
        <dbReference type="ARBA" id="ARBA00004964"/>
    </source>
</evidence>
<evidence type="ECO:0000256" key="7">
    <source>
        <dbReference type="ARBA" id="ARBA00022679"/>
    </source>
</evidence>
<keyword evidence="5 10" id="KW-0321">Glycogen metabolism</keyword>
<gene>
    <name evidence="10 12" type="primary">glgB</name>
    <name evidence="12" type="ORF">RI844_13230</name>
</gene>
<dbReference type="SUPFAM" id="SSF81296">
    <property type="entry name" value="E set domains"/>
    <property type="match status" value="2"/>
</dbReference>
<dbReference type="Gene3D" id="3.20.20.80">
    <property type="entry name" value="Glycosidases"/>
    <property type="match status" value="1"/>
</dbReference>
<dbReference type="PIRSF" id="PIRSF000463">
    <property type="entry name" value="GlgB"/>
    <property type="match status" value="1"/>
</dbReference>
<dbReference type="Proteomes" id="UP001301442">
    <property type="component" value="Chromosome"/>
</dbReference>
<name>A0ABZ0GKQ9_9GAMM</name>
<organism evidence="12 13">
    <name type="scientific">Thalassotalea fonticola</name>
    <dbReference type="NCBI Taxonomy" id="3065649"/>
    <lineage>
        <taxon>Bacteria</taxon>
        <taxon>Pseudomonadati</taxon>
        <taxon>Pseudomonadota</taxon>
        <taxon>Gammaproteobacteria</taxon>
        <taxon>Alteromonadales</taxon>
        <taxon>Colwelliaceae</taxon>
        <taxon>Thalassotalea</taxon>
    </lineage>
</organism>
<feature type="active site" description="Nucleophile" evidence="10">
    <location>
        <position position="417"/>
    </location>
</feature>
<dbReference type="RefSeq" id="WP_348395144.1">
    <property type="nucleotide sequence ID" value="NZ_CP136600.1"/>
</dbReference>
<dbReference type="Pfam" id="PF02922">
    <property type="entry name" value="CBM_48"/>
    <property type="match status" value="1"/>
</dbReference>
<sequence length="738" mass="84101">MQNNHQTTVLDEAQAIAHANHPNPYGFLGLHANDKGYLQINTFLPDAMQVSLLDEKGKVVAKLDKLDDSGFFSKTTRRKKRFSYQLNVKTEQGERIITDPFACSPVLDDLDIYLFNEGKHKKLYQKLGAHCVEHDGVKGVTFAVWAPNASHVAVVGEFNHWDGRLHPMRKRLECGIWEIFIAENSAYSPVTAGGHYKFEVKDSNGNLLALKADPYGVQAQMRPDTSSVISAEVEFDWNDHHWMNSRQLRNDKSSPISIYELHLGSWQRDHNNEFLNYRDIAERLIPYTLDMGFTHIQLMPVSEFPYDGSWGYQPVGLFAPTARFGSAEDFKYFVQACHNAGLGLLIDWVPGHFPIDEHGLAKFDGTCLFEHEDLRKGFHPDWNTLIYNYGRTEVANFLRASAMHWLDTYHVDGIRVDAVASMLYLDYSRNDGEWIPNEYGGNENLEAVAFLKEFNEELYADYPGAFSVAEESTSWPGVSRPTSDGGLGFGYKWNMGWMNDSLAYMKRDPIYRQHHHNELSFGLVYAFDENFVLPLSHDEVVHGKGSILTRMPGDEWQQFANLRAYYGFMWTHPGKKLLFMGCEFGQRAEWNFEQGLDWHLLENDNHHGVQQLIKDLNHLYKSMPALHQLDCEKDGFDWVDHDNAEQSIYSFVRYGRDGTNPVLVVCNFTPTVQHAFRLGTPKAGYHREIFNSDAAIYGGSNVGNPLGAQSNNTPWQGRDDSIEITVPPLATVIFELQG</sequence>
<evidence type="ECO:0000259" key="11">
    <source>
        <dbReference type="SMART" id="SM00642"/>
    </source>
</evidence>
<dbReference type="NCBIfam" id="NF008967">
    <property type="entry name" value="PRK12313.1"/>
    <property type="match status" value="1"/>
</dbReference>
<dbReference type="NCBIfam" id="TIGR01515">
    <property type="entry name" value="branching_enzym"/>
    <property type="match status" value="1"/>
</dbReference>
<evidence type="ECO:0000313" key="12">
    <source>
        <dbReference type="EMBL" id="WOH36330.1"/>
    </source>
</evidence>
<dbReference type="HAMAP" id="MF_00685">
    <property type="entry name" value="GlgB"/>
    <property type="match status" value="1"/>
</dbReference>
<dbReference type="EC" id="2.4.1.18" evidence="10"/>
<dbReference type="InterPro" id="IPR004193">
    <property type="entry name" value="Glyco_hydro_13_N"/>
</dbReference>
<keyword evidence="9 10" id="KW-0119">Carbohydrate metabolism</keyword>
<comment type="pathway">
    <text evidence="3 10">Glycan biosynthesis; glycogen biosynthesis.</text>
</comment>
<keyword evidence="13" id="KW-1185">Reference proteome</keyword>
<dbReference type="CDD" id="cd02855">
    <property type="entry name" value="E_set_GBE_prok_N"/>
    <property type="match status" value="1"/>
</dbReference>
<dbReference type="InterPro" id="IPR013780">
    <property type="entry name" value="Glyco_hydro_b"/>
</dbReference>
<comment type="catalytic activity">
    <reaction evidence="1 10">
        <text>Transfers a segment of a (1-&gt;4)-alpha-D-glucan chain to a primary hydroxy group in a similar glucan chain.</text>
        <dbReference type="EC" id="2.4.1.18"/>
    </reaction>
</comment>
<protein>
    <recommendedName>
        <fullName evidence="10">1,4-alpha-glucan branching enzyme GlgB</fullName>
        <ecNumber evidence="10">2.4.1.18</ecNumber>
    </recommendedName>
    <alternativeName>
        <fullName evidence="10">1,4-alpha-D-glucan:1,4-alpha-D-glucan 6-glucosyl-transferase</fullName>
    </alternativeName>
    <alternativeName>
        <fullName evidence="10">Alpha-(1-&gt;4)-glucan branching enzyme</fullName>
    </alternativeName>
    <alternativeName>
        <fullName evidence="10">Glycogen branching enzyme</fullName>
        <shortName evidence="10">BE</shortName>
    </alternativeName>
</protein>
<dbReference type="PANTHER" id="PTHR43651:SF3">
    <property type="entry name" value="1,4-ALPHA-GLUCAN-BRANCHING ENZYME"/>
    <property type="match status" value="1"/>
</dbReference>
<keyword evidence="8 10" id="KW-0320">Glycogen biosynthesis</keyword>
<evidence type="ECO:0000256" key="10">
    <source>
        <dbReference type="HAMAP-Rule" id="MF_00685"/>
    </source>
</evidence>
<comment type="subunit">
    <text evidence="10">Monomer.</text>
</comment>
<dbReference type="SUPFAM" id="SSF51011">
    <property type="entry name" value="Glycosyl hydrolase domain"/>
    <property type="match status" value="1"/>
</dbReference>
<dbReference type="SUPFAM" id="SSF51445">
    <property type="entry name" value="(Trans)glycosidases"/>
    <property type="match status" value="1"/>
</dbReference>
<dbReference type="EMBL" id="CP136600">
    <property type="protein sequence ID" value="WOH36330.1"/>
    <property type="molecule type" value="Genomic_DNA"/>
</dbReference>
<dbReference type="InterPro" id="IPR006407">
    <property type="entry name" value="GlgB"/>
</dbReference>
<dbReference type="GO" id="GO:0003844">
    <property type="term" value="F:1,4-alpha-glucan branching enzyme activity"/>
    <property type="evidence" value="ECO:0007669"/>
    <property type="project" value="UniProtKB-EC"/>
</dbReference>
<evidence type="ECO:0000256" key="2">
    <source>
        <dbReference type="ARBA" id="ARBA00002953"/>
    </source>
</evidence>
<dbReference type="Gene3D" id="2.60.40.10">
    <property type="entry name" value="Immunoglobulins"/>
    <property type="match status" value="1"/>
</dbReference>
<evidence type="ECO:0000256" key="1">
    <source>
        <dbReference type="ARBA" id="ARBA00000826"/>
    </source>
</evidence>
<dbReference type="InterPro" id="IPR006048">
    <property type="entry name" value="A-amylase/branching_C"/>
</dbReference>
<accession>A0ABZ0GKQ9</accession>
<evidence type="ECO:0000256" key="6">
    <source>
        <dbReference type="ARBA" id="ARBA00022676"/>
    </source>
</evidence>
<proteinExistence type="inferred from homology"/>